<evidence type="ECO:0000313" key="10">
    <source>
        <dbReference type="Proteomes" id="UP001182556"/>
    </source>
</evidence>
<feature type="compositionally biased region" description="Polar residues" evidence="7">
    <location>
        <begin position="97"/>
        <end position="111"/>
    </location>
</feature>
<evidence type="ECO:0000256" key="4">
    <source>
        <dbReference type="ARBA" id="ARBA00023125"/>
    </source>
</evidence>
<organism evidence="9 10">
    <name type="scientific">Papiliotrema laurentii</name>
    <name type="common">Cryptococcus laurentii</name>
    <dbReference type="NCBI Taxonomy" id="5418"/>
    <lineage>
        <taxon>Eukaryota</taxon>
        <taxon>Fungi</taxon>
        <taxon>Dikarya</taxon>
        <taxon>Basidiomycota</taxon>
        <taxon>Agaricomycotina</taxon>
        <taxon>Tremellomycetes</taxon>
        <taxon>Tremellales</taxon>
        <taxon>Rhynchogastremaceae</taxon>
        <taxon>Papiliotrema</taxon>
    </lineage>
</organism>
<dbReference type="GO" id="GO:0008270">
    <property type="term" value="F:zinc ion binding"/>
    <property type="evidence" value="ECO:0007669"/>
    <property type="project" value="InterPro"/>
</dbReference>
<dbReference type="SUPFAM" id="SSF57701">
    <property type="entry name" value="Zn2/Cys6 DNA-binding domain"/>
    <property type="match status" value="1"/>
</dbReference>
<feature type="region of interest" description="Disordered" evidence="7">
    <location>
        <begin position="87"/>
        <end position="157"/>
    </location>
</feature>
<dbReference type="SMART" id="SM00906">
    <property type="entry name" value="Fungal_trans"/>
    <property type="match status" value="1"/>
</dbReference>
<protein>
    <recommendedName>
        <fullName evidence="8">Zn(2)-C6 fungal-type domain-containing protein</fullName>
    </recommendedName>
</protein>
<dbReference type="EMBL" id="JAODAN010000004">
    <property type="protein sequence ID" value="KAK1924541.1"/>
    <property type="molecule type" value="Genomic_DNA"/>
</dbReference>
<feature type="compositionally biased region" description="Basic and acidic residues" evidence="7">
    <location>
        <begin position="138"/>
        <end position="157"/>
    </location>
</feature>
<dbReference type="PROSITE" id="PS50048">
    <property type="entry name" value="ZN2_CY6_FUNGAL_2"/>
    <property type="match status" value="1"/>
</dbReference>
<proteinExistence type="predicted"/>
<dbReference type="GO" id="GO:0006351">
    <property type="term" value="P:DNA-templated transcription"/>
    <property type="evidence" value="ECO:0007669"/>
    <property type="project" value="InterPro"/>
</dbReference>
<evidence type="ECO:0000256" key="7">
    <source>
        <dbReference type="SAM" id="MobiDB-lite"/>
    </source>
</evidence>
<accession>A0AAD9FQW4</accession>
<keyword evidence="3" id="KW-0805">Transcription regulation</keyword>
<reference evidence="9" key="1">
    <citation type="submission" date="2023-02" db="EMBL/GenBank/DDBJ databases">
        <title>Identification and recombinant expression of a fungal hydrolase from Papiliotrema laurentii that hydrolyzes apple cutin and clears colloidal polyester polyurethane.</title>
        <authorList>
            <consortium name="DOE Joint Genome Institute"/>
            <person name="Roman V.A."/>
            <person name="Bojanowski C."/>
            <person name="Crable B.R."/>
            <person name="Wagner D.N."/>
            <person name="Hung C.S."/>
            <person name="Nadeau L.J."/>
            <person name="Schratz L."/>
            <person name="Haridas S."/>
            <person name="Pangilinan J."/>
            <person name="Lipzen A."/>
            <person name="Na H."/>
            <person name="Yan M."/>
            <person name="Ng V."/>
            <person name="Grigoriev I.V."/>
            <person name="Spatafora J.W."/>
            <person name="Barlow D."/>
            <person name="Biffinger J."/>
            <person name="Kelley-Loughnane N."/>
            <person name="Varaljay V.A."/>
            <person name="Crookes-Goodson W.J."/>
        </authorList>
    </citation>
    <scope>NUCLEOTIDE SEQUENCE</scope>
    <source>
        <strain evidence="9">5307AH</strain>
    </source>
</reference>
<dbReference type="GO" id="GO:0005634">
    <property type="term" value="C:nucleus"/>
    <property type="evidence" value="ECO:0007669"/>
    <property type="project" value="UniProtKB-SubCell"/>
</dbReference>
<dbReference type="CDD" id="cd00067">
    <property type="entry name" value="GAL4"/>
    <property type="match status" value="1"/>
</dbReference>
<evidence type="ECO:0000256" key="2">
    <source>
        <dbReference type="ARBA" id="ARBA00022723"/>
    </source>
</evidence>
<name>A0AAD9FQW4_PAPLA</name>
<keyword evidence="2" id="KW-0479">Metal-binding</keyword>
<evidence type="ECO:0000259" key="8">
    <source>
        <dbReference type="PROSITE" id="PS50048"/>
    </source>
</evidence>
<dbReference type="InterPro" id="IPR007219">
    <property type="entry name" value="XnlR_reg_dom"/>
</dbReference>
<dbReference type="PANTHER" id="PTHR31845">
    <property type="entry name" value="FINGER DOMAIN PROTEIN, PUTATIVE-RELATED"/>
    <property type="match status" value="1"/>
</dbReference>
<feature type="domain" description="Zn(2)-C6 fungal-type" evidence="8">
    <location>
        <begin position="51"/>
        <end position="85"/>
    </location>
</feature>
<dbReference type="AlphaFoldDB" id="A0AAD9FQW4"/>
<dbReference type="InterPro" id="IPR036864">
    <property type="entry name" value="Zn2-C6_fun-type_DNA-bd_sf"/>
</dbReference>
<evidence type="ECO:0000256" key="5">
    <source>
        <dbReference type="ARBA" id="ARBA00023163"/>
    </source>
</evidence>
<dbReference type="Proteomes" id="UP001182556">
    <property type="component" value="Unassembled WGS sequence"/>
</dbReference>
<evidence type="ECO:0000256" key="6">
    <source>
        <dbReference type="ARBA" id="ARBA00023242"/>
    </source>
</evidence>
<dbReference type="SMART" id="SM00066">
    <property type="entry name" value="GAL4"/>
    <property type="match status" value="1"/>
</dbReference>
<gene>
    <name evidence="9" type="ORF">DB88DRAFT_485853</name>
</gene>
<keyword evidence="6" id="KW-0539">Nucleus</keyword>
<sequence>MRPSFPSGPMASCGSGYTRETRNSPGRCISFCRSTLTSSAMVGSSTGANRACTGCRAVKTRCNPDPSHPTGPCLRCQRLRTACDYSRKKPGRKPAEWTQNTGQGEQPQQSAVPGPIEPAANDFFQDHNALFQDMPPGRTDRVEDPRHYRTPPDRAASELNVARHLDPDLPSDAHSTGLSSPHTTIGLTHDGRADHARGIGNDDPVGLGLLSVLEASSLVKSYYQHLNPILALLDPELYTMDFLRHASPILFTSILTAAAKFFRPEVYPMLHSHAQTLLNRAMANGDCNLYIVQAVLILIHWKTPTDRSAWVKLGFAIRLSYQLGLYVVRHKPLPQDVRAARLIRAGERTWLCVSCFDRAYAELFNLPPTIRLEELPDPEGWARERTDLMLTVDLHVASAVATASPQMTWAKFRQTRETLPKEWQYTFLQDVSAQYQRHMDHWFPLSVEKRVFSGGEHMLLRWFDIHHLFQLKFEVMDCAPRTQVQDIVKECLTLAEEYATHTEAISQDGTLLYLQDTSATHISSFGKVVYKLYFLVSPPERKLLDRVLRRLLDCCRRVASGDAEAITAFIARFLTRLLHTIGVDSLAASRAQSPRLVHGGNDDNTTFNLFDQEDDFMRIFSAPIPDAHEMDDQFWNSLFQPVPFYNRQ</sequence>
<dbReference type="PANTHER" id="PTHR31845:SF19">
    <property type="entry name" value="TRANSCRIPTION FACTOR DOMAIN-CONTAINING PROTEIN"/>
    <property type="match status" value="1"/>
</dbReference>
<keyword evidence="10" id="KW-1185">Reference proteome</keyword>
<comment type="caution">
    <text evidence="9">The sequence shown here is derived from an EMBL/GenBank/DDBJ whole genome shotgun (WGS) entry which is preliminary data.</text>
</comment>
<dbReference type="InterPro" id="IPR001138">
    <property type="entry name" value="Zn2Cys6_DnaBD"/>
</dbReference>
<dbReference type="Gene3D" id="4.10.240.10">
    <property type="entry name" value="Zn(2)-C6 fungal-type DNA-binding domain"/>
    <property type="match status" value="1"/>
</dbReference>
<evidence type="ECO:0000256" key="1">
    <source>
        <dbReference type="ARBA" id="ARBA00004123"/>
    </source>
</evidence>
<keyword evidence="5" id="KW-0804">Transcription</keyword>
<keyword evidence="4" id="KW-0238">DNA-binding</keyword>
<dbReference type="GO" id="GO:0000981">
    <property type="term" value="F:DNA-binding transcription factor activity, RNA polymerase II-specific"/>
    <property type="evidence" value="ECO:0007669"/>
    <property type="project" value="InterPro"/>
</dbReference>
<dbReference type="Pfam" id="PF04082">
    <property type="entry name" value="Fungal_trans"/>
    <property type="match status" value="1"/>
</dbReference>
<evidence type="ECO:0000313" key="9">
    <source>
        <dbReference type="EMBL" id="KAK1924541.1"/>
    </source>
</evidence>
<comment type="subcellular location">
    <subcellularLocation>
        <location evidence="1">Nucleus</location>
    </subcellularLocation>
</comment>
<dbReference type="InterPro" id="IPR051089">
    <property type="entry name" value="prtT"/>
</dbReference>
<evidence type="ECO:0000256" key="3">
    <source>
        <dbReference type="ARBA" id="ARBA00023015"/>
    </source>
</evidence>
<dbReference type="GO" id="GO:0000976">
    <property type="term" value="F:transcription cis-regulatory region binding"/>
    <property type="evidence" value="ECO:0007669"/>
    <property type="project" value="TreeGrafter"/>
</dbReference>
<feature type="region of interest" description="Disordered" evidence="7">
    <location>
        <begin position="1"/>
        <end position="23"/>
    </location>
</feature>
<dbReference type="PROSITE" id="PS00463">
    <property type="entry name" value="ZN2_CY6_FUNGAL_1"/>
    <property type="match status" value="1"/>
</dbReference>
<dbReference type="CDD" id="cd12148">
    <property type="entry name" value="fungal_TF_MHR"/>
    <property type="match status" value="1"/>
</dbReference>